<reference evidence="7 8" key="2">
    <citation type="submission" date="2019-06" db="EMBL/GenBank/DDBJ databases">
        <title>Co-occurence of chitin degradation, pigmentation and bioactivity in marine Pseudoalteromonas.</title>
        <authorList>
            <person name="Sonnenschein E.C."/>
            <person name="Bech P.K."/>
        </authorList>
    </citation>
    <scope>NUCLEOTIDE SEQUENCE [LARGE SCALE GENOMIC DNA]</scope>
    <source>
        <strain evidence="8">S2231</strain>
        <strain evidence="7">S2233</strain>
    </source>
</reference>
<evidence type="ECO:0000313" key="5">
    <source>
        <dbReference type="EMBL" id="TMP47195.1"/>
    </source>
</evidence>
<evidence type="ECO:0000313" key="7">
    <source>
        <dbReference type="Proteomes" id="UP000305730"/>
    </source>
</evidence>
<accession>A0A5S3XJ00</accession>
<evidence type="ECO:0000313" key="8">
    <source>
        <dbReference type="Proteomes" id="UP000307706"/>
    </source>
</evidence>
<dbReference type="InterPro" id="IPR001451">
    <property type="entry name" value="Hexapep"/>
</dbReference>
<dbReference type="Proteomes" id="UP000307706">
    <property type="component" value="Unassembled WGS sequence"/>
</dbReference>
<organism evidence="6 8">
    <name type="scientific">Pseudoalteromonas citrea</name>
    <dbReference type="NCBI Taxonomy" id="43655"/>
    <lineage>
        <taxon>Bacteria</taxon>
        <taxon>Pseudomonadati</taxon>
        <taxon>Pseudomonadota</taxon>
        <taxon>Gammaproteobacteria</taxon>
        <taxon>Alteromonadales</taxon>
        <taxon>Pseudoalteromonadaceae</taxon>
        <taxon>Pseudoalteromonas</taxon>
    </lineage>
</organism>
<name>A0A5S3XJ00_9GAMM</name>
<dbReference type="InterPro" id="IPR051159">
    <property type="entry name" value="Hexapeptide_acetyltransf"/>
</dbReference>
<evidence type="ECO:0000256" key="4">
    <source>
        <dbReference type="ARBA" id="ARBA00023315"/>
    </source>
</evidence>
<dbReference type="GO" id="GO:0008374">
    <property type="term" value="F:O-acyltransferase activity"/>
    <property type="evidence" value="ECO:0007669"/>
    <property type="project" value="TreeGrafter"/>
</dbReference>
<dbReference type="InterPro" id="IPR011004">
    <property type="entry name" value="Trimer_LpxA-like_sf"/>
</dbReference>
<dbReference type="Pfam" id="PF00132">
    <property type="entry name" value="Hexapep"/>
    <property type="match status" value="1"/>
</dbReference>
<dbReference type="EMBL" id="PNCL01000133">
    <property type="protein sequence ID" value="TMP54110.1"/>
    <property type="molecule type" value="Genomic_DNA"/>
</dbReference>
<dbReference type="GO" id="GO:0005829">
    <property type="term" value="C:cytosol"/>
    <property type="evidence" value="ECO:0007669"/>
    <property type="project" value="TreeGrafter"/>
</dbReference>
<keyword evidence="4" id="KW-0012">Acyltransferase</keyword>
<dbReference type="PANTHER" id="PTHR23416">
    <property type="entry name" value="SIALIC ACID SYNTHASE-RELATED"/>
    <property type="match status" value="1"/>
</dbReference>
<proteinExistence type="inferred from homology"/>
<dbReference type="InterPro" id="IPR018357">
    <property type="entry name" value="Hexapep_transf_CS"/>
</dbReference>
<dbReference type="EMBL" id="PNCK01000004">
    <property type="protein sequence ID" value="TMP47195.1"/>
    <property type="molecule type" value="Genomic_DNA"/>
</dbReference>
<dbReference type="OrthoDB" id="9815592at2"/>
<comment type="similarity">
    <text evidence="1">Belongs to the transferase hexapeptide repeat family.</text>
</comment>
<reference evidence="7 8" key="1">
    <citation type="submission" date="2017-12" db="EMBL/GenBank/DDBJ databases">
        <authorList>
            <person name="Paulsen S."/>
            <person name="Gram L.K."/>
        </authorList>
    </citation>
    <scope>NUCLEOTIDE SEQUENCE [LARGE SCALE GENOMIC DNA]</scope>
    <source>
        <strain evidence="6 8">S2231</strain>
        <strain evidence="5 7">S2233</strain>
    </source>
</reference>
<evidence type="ECO:0000313" key="6">
    <source>
        <dbReference type="EMBL" id="TMP54110.1"/>
    </source>
</evidence>
<keyword evidence="2" id="KW-0808">Transferase</keyword>
<dbReference type="PROSITE" id="PS00101">
    <property type="entry name" value="HEXAPEP_TRANSFERASES"/>
    <property type="match status" value="1"/>
</dbReference>
<protein>
    <recommendedName>
        <fullName evidence="9">Acyltransferase</fullName>
    </recommendedName>
</protein>
<dbReference type="CDD" id="cd04647">
    <property type="entry name" value="LbH_MAT_like"/>
    <property type="match status" value="1"/>
</dbReference>
<dbReference type="PANTHER" id="PTHR23416:SF23">
    <property type="entry name" value="ACETYLTRANSFERASE C18B11.09C-RELATED"/>
    <property type="match status" value="1"/>
</dbReference>
<keyword evidence="7" id="KW-1185">Reference proteome</keyword>
<sequence length="141" mass="14676">MDSTSGAPFPNDVVKLTSAKRPNFDTGKIVIGNNACLQGTCIVAYESVCIGNNALFGSNVVIMDCDGHTLQHRFNEDEVARLSVRPVVIGDDVWVGYGAIILKGVTIGDNAVIGAGSVVHCDVPSGGVVAGNPAKLIKRHS</sequence>
<evidence type="ECO:0000256" key="3">
    <source>
        <dbReference type="ARBA" id="ARBA00022737"/>
    </source>
</evidence>
<reference evidence="6" key="3">
    <citation type="submission" date="2019-09" db="EMBL/GenBank/DDBJ databases">
        <title>Co-occurence of chitin degradation, pigmentation and bioactivity in marine Pseudoalteromonas.</title>
        <authorList>
            <person name="Sonnenschein E.C."/>
            <person name="Bech P.K."/>
        </authorList>
    </citation>
    <scope>NUCLEOTIDE SEQUENCE</scope>
    <source>
        <strain evidence="6">S2231</strain>
        <strain evidence="5">S2233</strain>
    </source>
</reference>
<keyword evidence="3" id="KW-0677">Repeat</keyword>
<evidence type="ECO:0008006" key="9">
    <source>
        <dbReference type="Google" id="ProtNLM"/>
    </source>
</evidence>
<dbReference type="Proteomes" id="UP000305730">
    <property type="component" value="Unassembled WGS sequence"/>
</dbReference>
<evidence type="ECO:0000256" key="2">
    <source>
        <dbReference type="ARBA" id="ARBA00022679"/>
    </source>
</evidence>
<dbReference type="Gene3D" id="2.160.10.10">
    <property type="entry name" value="Hexapeptide repeat proteins"/>
    <property type="match status" value="1"/>
</dbReference>
<gene>
    <name evidence="6" type="ORF">CWB96_19910</name>
    <name evidence="5" type="ORF">CWB97_00430</name>
</gene>
<evidence type="ECO:0000256" key="1">
    <source>
        <dbReference type="ARBA" id="ARBA00007274"/>
    </source>
</evidence>
<comment type="caution">
    <text evidence="6">The sequence shown here is derived from an EMBL/GenBank/DDBJ whole genome shotgun (WGS) entry which is preliminary data.</text>
</comment>
<dbReference type="AlphaFoldDB" id="A0A5S3XJ00"/>
<dbReference type="SUPFAM" id="SSF51161">
    <property type="entry name" value="Trimeric LpxA-like enzymes"/>
    <property type="match status" value="1"/>
</dbReference>